<evidence type="ECO:0008006" key="3">
    <source>
        <dbReference type="Google" id="ProtNLM"/>
    </source>
</evidence>
<proteinExistence type="predicted"/>
<gene>
    <name evidence="1" type="ORF">WRSd3_03387</name>
</gene>
<reference evidence="1 2" key="1">
    <citation type="submission" date="2013-10" db="EMBL/GenBank/DDBJ databases">
        <title>Draft genomes and the virulence plasmids of Sd1617 vaccine constructs: WRSd3 and WRSd5.</title>
        <authorList>
            <person name="Aksomboon Vongsawan A."/>
            <person name="Venkatesan M.M."/>
            <person name="Vaisvil B."/>
            <person name="Emel G."/>
            <person name="Kepatral V."/>
            <person name="Sethabutr O."/>
            <person name="Serichantalergs O."/>
            <person name="Mason C."/>
        </authorList>
    </citation>
    <scope>NUCLEOTIDE SEQUENCE [LARGE SCALE GENOMIC DNA]</scope>
    <source>
        <strain evidence="1 2">WRSd3</strain>
    </source>
</reference>
<sequence>MLVDNKITTLTPFSTGCHADACAEKIPVEPDPDNAGEGI</sequence>
<dbReference type="AlphaFoldDB" id="A0A090NWI0"/>
<dbReference type="PROSITE" id="PS51257">
    <property type="entry name" value="PROKAR_LIPOPROTEIN"/>
    <property type="match status" value="1"/>
</dbReference>
<evidence type="ECO:0000313" key="1">
    <source>
        <dbReference type="EMBL" id="ESU77798.1"/>
    </source>
</evidence>
<evidence type="ECO:0000313" key="2">
    <source>
        <dbReference type="Proteomes" id="UP000017944"/>
    </source>
</evidence>
<comment type="caution">
    <text evidence="1">The sequence shown here is derived from an EMBL/GenBank/DDBJ whole genome shotgun (WGS) entry which is preliminary data.</text>
</comment>
<organism evidence="1 2">
    <name type="scientific">Shigella dysenteriae WRSd3</name>
    <dbReference type="NCBI Taxonomy" id="1401327"/>
    <lineage>
        <taxon>Bacteria</taxon>
        <taxon>Pseudomonadati</taxon>
        <taxon>Pseudomonadota</taxon>
        <taxon>Gammaproteobacteria</taxon>
        <taxon>Enterobacterales</taxon>
        <taxon>Enterobacteriaceae</taxon>
        <taxon>Shigella</taxon>
    </lineage>
</organism>
<protein>
    <recommendedName>
        <fullName evidence="3">Lipoprotein</fullName>
    </recommendedName>
</protein>
<dbReference type="Proteomes" id="UP000017944">
    <property type="component" value="Unassembled WGS sequence"/>
</dbReference>
<accession>A0A090NWI0</accession>
<dbReference type="EMBL" id="AXUT01000307">
    <property type="protein sequence ID" value="ESU77798.1"/>
    <property type="molecule type" value="Genomic_DNA"/>
</dbReference>
<name>A0A090NWI0_SHIDY</name>